<dbReference type="PANTHER" id="PTHR11324">
    <property type="entry name" value="IL16-RELATED"/>
    <property type="match status" value="1"/>
</dbReference>
<dbReference type="Proteomes" id="UP001168821">
    <property type="component" value="Unassembled WGS sequence"/>
</dbReference>
<evidence type="ECO:0000259" key="2">
    <source>
        <dbReference type="PROSITE" id="PS50106"/>
    </source>
</evidence>
<protein>
    <recommendedName>
        <fullName evidence="2">PDZ domain-containing protein</fullName>
    </recommendedName>
</protein>
<feature type="domain" description="PDZ" evidence="2">
    <location>
        <begin position="508"/>
        <end position="582"/>
    </location>
</feature>
<name>A0AA38HLJ6_9CUCU</name>
<evidence type="ECO:0000256" key="1">
    <source>
        <dbReference type="SAM" id="MobiDB-lite"/>
    </source>
</evidence>
<evidence type="ECO:0000313" key="4">
    <source>
        <dbReference type="Proteomes" id="UP001168821"/>
    </source>
</evidence>
<dbReference type="CDD" id="cd06759">
    <property type="entry name" value="PDZ3_PDZD2-PDZ1_hPro-IL-16-like"/>
    <property type="match status" value="1"/>
</dbReference>
<dbReference type="InterPro" id="IPR036034">
    <property type="entry name" value="PDZ_sf"/>
</dbReference>
<reference evidence="3" key="1">
    <citation type="journal article" date="2023" name="G3 (Bethesda)">
        <title>Whole genome assemblies of Zophobas morio and Tenebrio molitor.</title>
        <authorList>
            <person name="Kaur S."/>
            <person name="Stinson S.A."/>
            <person name="diCenzo G.C."/>
        </authorList>
    </citation>
    <scope>NUCLEOTIDE SEQUENCE</scope>
    <source>
        <strain evidence="3">QUZm001</strain>
    </source>
</reference>
<feature type="domain" description="PDZ" evidence="2">
    <location>
        <begin position="332"/>
        <end position="416"/>
    </location>
</feature>
<accession>A0AA38HLJ6</accession>
<dbReference type="Pfam" id="PF00595">
    <property type="entry name" value="PDZ"/>
    <property type="match status" value="2"/>
</dbReference>
<evidence type="ECO:0000313" key="3">
    <source>
        <dbReference type="EMBL" id="KAJ3640128.1"/>
    </source>
</evidence>
<feature type="region of interest" description="Disordered" evidence="1">
    <location>
        <begin position="465"/>
        <end position="486"/>
    </location>
</feature>
<dbReference type="InterPro" id="IPR001478">
    <property type="entry name" value="PDZ"/>
</dbReference>
<gene>
    <name evidence="3" type="ORF">Zmor_003444</name>
</gene>
<dbReference type="EMBL" id="JALNTZ010000010">
    <property type="protein sequence ID" value="KAJ3640128.1"/>
    <property type="molecule type" value="Genomic_DNA"/>
</dbReference>
<keyword evidence="4" id="KW-1185">Reference proteome</keyword>
<dbReference type="SUPFAM" id="SSF50156">
    <property type="entry name" value="PDZ domain-like"/>
    <property type="match status" value="2"/>
</dbReference>
<sequence>MKWFRKQGEAPRLLSLSPLRTPETEQSSNLDILAPPKHVKRRSRLEMSPAVWARRQNKSDTNFYNVEDSVIIIEKADRRRYKSQPRDSGHCREKRNPLLDRVKHTRLSCFRSNSTASTVVDVPSCSSKNCSDEYGQTSDSQSLDLELLGVCSDSQYDSLSRASCFTAKLRAMSEKYLQSSTNKFLNKLYKTPVPLAESTPTKNPRRKRNLRTKLRSFSYGALPGLEEFQKSHNPLCHEPDRDTLDDEDERLLLDNEDSDSGIIVNDSALSSGLDTDTYKGDSLLHDSERASNRRSHPQRALSLDRREIFRNAYPPDKPDSELPSALAKTTMLVRLIKHSSDEELGIFLTQSREVCYGFVVAHIVPDGVAARQSNLAVGDEVISINGRNISGLNMAEAKQSLCTSTLHVDLLVCRKHETRSMKESFVDFDRCEAFSSPLYKRHHYFQKNSCSHGSYNKVLRRAATGSATQSKNIETPFPSSPKPQTDLNTTNFCTLPRRPRSTICTFHTVILEKGPGKKSLGFTIVGGRDSPKGALGIFVKTILPNGQAAEDGRLKAGDEILAVNGQVCHDISHADAVLLFKSVKNGPIALHVCRRNKSKSLSTKAKSCTNLQSST</sequence>
<dbReference type="AlphaFoldDB" id="A0AA38HLJ6"/>
<comment type="caution">
    <text evidence="3">The sequence shown here is derived from an EMBL/GenBank/DDBJ whole genome shotgun (WGS) entry which is preliminary data.</text>
</comment>
<dbReference type="PROSITE" id="PS50106">
    <property type="entry name" value="PDZ"/>
    <property type="match status" value="2"/>
</dbReference>
<organism evidence="3 4">
    <name type="scientific">Zophobas morio</name>
    <dbReference type="NCBI Taxonomy" id="2755281"/>
    <lineage>
        <taxon>Eukaryota</taxon>
        <taxon>Metazoa</taxon>
        <taxon>Ecdysozoa</taxon>
        <taxon>Arthropoda</taxon>
        <taxon>Hexapoda</taxon>
        <taxon>Insecta</taxon>
        <taxon>Pterygota</taxon>
        <taxon>Neoptera</taxon>
        <taxon>Endopterygota</taxon>
        <taxon>Coleoptera</taxon>
        <taxon>Polyphaga</taxon>
        <taxon>Cucujiformia</taxon>
        <taxon>Tenebrionidae</taxon>
        <taxon>Zophobas</taxon>
    </lineage>
</organism>
<dbReference type="PANTHER" id="PTHR11324:SF16">
    <property type="entry name" value="PDZ DOMAIN-CONTAINING PROTEIN 2"/>
    <property type="match status" value="1"/>
</dbReference>
<proteinExistence type="predicted"/>
<dbReference type="Gene3D" id="2.30.42.10">
    <property type="match status" value="2"/>
</dbReference>
<dbReference type="CDD" id="cd00136">
    <property type="entry name" value="PDZ_canonical"/>
    <property type="match status" value="1"/>
</dbReference>
<dbReference type="SMART" id="SM00228">
    <property type="entry name" value="PDZ"/>
    <property type="match status" value="2"/>
</dbReference>